<dbReference type="Pfam" id="PF00196">
    <property type="entry name" value="GerE"/>
    <property type="match status" value="1"/>
</dbReference>
<gene>
    <name evidence="5" type="ORF">PORUE0001_1530</name>
</gene>
<dbReference type="GO" id="GO:0006355">
    <property type="term" value="P:regulation of DNA-templated transcription"/>
    <property type="evidence" value="ECO:0007669"/>
    <property type="project" value="InterPro"/>
</dbReference>
<dbReference type="Gene3D" id="1.10.10.10">
    <property type="entry name" value="Winged helix-like DNA-binding domain superfamily/Winged helix DNA-binding domain"/>
    <property type="match status" value="1"/>
</dbReference>
<sequence length="201" mass="22381">MQHTILIIEPHKLLAYGLQLALRRGFPDSSVQLCVDLLDPDALRQHITFIAPDIIIANPLLTGVQYNPDLLPTGKEATVVAINHNLLPEDLYKGYSFVCLPTVDPQSLIQQIQESEQPEVELIESDESKQNPLSQRECEVVTWVARGLTNKEIADVLHLSPHTVVTHRRNIAAKLDIHSPSGLTIYALMNNLISMEEAKGI</sequence>
<keyword evidence="1" id="KW-0805">Transcription regulation</keyword>
<accession>C2M9D5</accession>
<organism evidence="5 6">
    <name type="scientific">Porphyromonas uenonis 60-3</name>
    <dbReference type="NCBI Taxonomy" id="596327"/>
    <lineage>
        <taxon>Bacteria</taxon>
        <taxon>Pseudomonadati</taxon>
        <taxon>Bacteroidota</taxon>
        <taxon>Bacteroidia</taxon>
        <taxon>Bacteroidales</taxon>
        <taxon>Porphyromonadaceae</taxon>
        <taxon>Porphyromonas</taxon>
    </lineage>
</organism>
<comment type="caution">
    <text evidence="5">The sequence shown here is derived from an EMBL/GenBank/DDBJ whole genome shotgun (WGS) entry which is preliminary data.</text>
</comment>
<dbReference type="eggNOG" id="COG2197">
    <property type="taxonomic scope" value="Bacteria"/>
</dbReference>
<dbReference type="OrthoDB" id="9797341at2"/>
<dbReference type="GO" id="GO:0003677">
    <property type="term" value="F:DNA binding"/>
    <property type="evidence" value="ECO:0007669"/>
    <property type="project" value="UniProtKB-KW"/>
</dbReference>
<name>C2M9D5_9PORP</name>
<dbReference type="AlphaFoldDB" id="C2M9D5"/>
<evidence type="ECO:0000256" key="3">
    <source>
        <dbReference type="ARBA" id="ARBA00023163"/>
    </source>
</evidence>
<keyword evidence="3" id="KW-0804">Transcription</keyword>
<dbReference type="SUPFAM" id="SSF46894">
    <property type="entry name" value="C-terminal effector domain of the bipartite response regulators"/>
    <property type="match status" value="1"/>
</dbReference>
<keyword evidence="6" id="KW-1185">Reference proteome</keyword>
<dbReference type="CDD" id="cd06170">
    <property type="entry name" value="LuxR_C_like"/>
    <property type="match status" value="1"/>
</dbReference>
<dbReference type="InterPro" id="IPR036388">
    <property type="entry name" value="WH-like_DNA-bd_sf"/>
</dbReference>
<evidence type="ECO:0000313" key="5">
    <source>
        <dbReference type="EMBL" id="EEK17676.1"/>
    </source>
</evidence>
<keyword evidence="2" id="KW-0238">DNA-binding</keyword>
<dbReference type="PROSITE" id="PS50043">
    <property type="entry name" value="HTH_LUXR_2"/>
    <property type="match status" value="1"/>
</dbReference>
<dbReference type="Proteomes" id="UP000003303">
    <property type="component" value="Unassembled WGS sequence"/>
</dbReference>
<dbReference type="RefSeq" id="WP_007364533.1">
    <property type="nucleotide sequence ID" value="NZ_ACLR01000019.1"/>
</dbReference>
<reference evidence="5 6" key="1">
    <citation type="submission" date="2009-04" db="EMBL/GenBank/DDBJ databases">
        <authorList>
            <person name="Sebastian Y."/>
            <person name="Madupu R."/>
            <person name="Durkin A.S."/>
            <person name="Torralba M."/>
            <person name="Methe B."/>
            <person name="Sutton G.G."/>
            <person name="Strausberg R.L."/>
            <person name="Nelson K.E."/>
        </authorList>
    </citation>
    <scope>NUCLEOTIDE SEQUENCE [LARGE SCALE GENOMIC DNA]</scope>
    <source>
        <strain evidence="5 6">60-3</strain>
    </source>
</reference>
<dbReference type="InterPro" id="IPR000792">
    <property type="entry name" value="Tscrpt_reg_LuxR_C"/>
</dbReference>
<dbReference type="InterPro" id="IPR016032">
    <property type="entry name" value="Sig_transdc_resp-reg_C-effctor"/>
</dbReference>
<dbReference type="PRINTS" id="PR00038">
    <property type="entry name" value="HTHLUXR"/>
</dbReference>
<evidence type="ECO:0000313" key="6">
    <source>
        <dbReference type="Proteomes" id="UP000003303"/>
    </source>
</evidence>
<evidence type="ECO:0000256" key="2">
    <source>
        <dbReference type="ARBA" id="ARBA00023125"/>
    </source>
</evidence>
<feature type="domain" description="HTH luxR-type" evidence="4">
    <location>
        <begin position="126"/>
        <end position="191"/>
    </location>
</feature>
<evidence type="ECO:0000256" key="1">
    <source>
        <dbReference type="ARBA" id="ARBA00023015"/>
    </source>
</evidence>
<dbReference type="PANTHER" id="PTHR44688:SF16">
    <property type="entry name" value="DNA-BINDING TRANSCRIPTIONAL ACTIVATOR DEVR_DOSR"/>
    <property type="match status" value="1"/>
</dbReference>
<dbReference type="STRING" id="596327.PORUE0001_1530"/>
<dbReference type="SMART" id="SM00421">
    <property type="entry name" value="HTH_LUXR"/>
    <property type="match status" value="1"/>
</dbReference>
<dbReference type="EMBL" id="ACLR01000019">
    <property type="protein sequence ID" value="EEK17676.1"/>
    <property type="molecule type" value="Genomic_DNA"/>
</dbReference>
<protein>
    <submittedName>
        <fullName evidence="5">Transcriptional regulator, LuxR family</fullName>
    </submittedName>
</protein>
<proteinExistence type="predicted"/>
<evidence type="ECO:0000259" key="4">
    <source>
        <dbReference type="PROSITE" id="PS50043"/>
    </source>
</evidence>
<dbReference type="PANTHER" id="PTHR44688">
    <property type="entry name" value="DNA-BINDING TRANSCRIPTIONAL ACTIVATOR DEVR_DOSR"/>
    <property type="match status" value="1"/>
</dbReference>
<dbReference type="PROSITE" id="PS00622">
    <property type="entry name" value="HTH_LUXR_1"/>
    <property type="match status" value="1"/>
</dbReference>